<reference evidence="8" key="2">
    <citation type="submission" date="2025-09" db="UniProtKB">
        <authorList>
            <consortium name="Ensembl"/>
        </authorList>
    </citation>
    <scope>IDENTIFICATION</scope>
</reference>
<dbReference type="GO" id="GO:0005737">
    <property type="term" value="C:cytoplasm"/>
    <property type="evidence" value="ECO:0007669"/>
    <property type="project" value="UniProtKB-SubCell"/>
</dbReference>
<proteinExistence type="inferred from homology"/>
<evidence type="ECO:0000256" key="3">
    <source>
        <dbReference type="ARBA" id="ARBA00022490"/>
    </source>
</evidence>
<dbReference type="FunFam" id="3.40.50.300:FF:000433">
    <property type="entry name" value="Estrogen sulfotransferase"/>
    <property type="match status" value="1"/>
</dbReference>
<dbReference type="Proteomes" id="UP000261540">
    <property type="component" value="Unplaced"/>
</dbReference>
<dbReference type="GO" id="GO:0006584">
    <property type="term" value="P:catecholamine metabolic process"/>
    <property type="evidence" value="ECO:0007669"/>
    <property type="project" value="UniProtKB-KW"/>
</dbReference>
<dbReference type="PANTHER" id="PTHR11783">
    <property type="entry name" value="SULFOTRANSFERASE SULT"/>
    <property type="match status" value="1"/>
</dbReference>
<sequence length="352" mass="41230">MTHVSFHFHSLHIYHREQLTLTVPFQAASMARLDVTETFHNIAFPGHLHTQESLHYAVNFQFQDTDTLIVSYPKSGTTWMQQILTLLYSQGDETVSRTVPNWARAPWLEQYYFPKVLEMLKEPRIITTHLPYHLLAPVLEGSKAKVIYVARNPKDVAVSFYHFHKMANFLPDPKSFEEFLEHFLEGTVNYGSWFDHVKGWTSSGRNNLNFLYITYEEMWEDLEGSLEKISTFLHRPLMLGDMQKIQKHCTFTSMSKNPMVNYTTVDKEIMDHSKGQFMRKGKVGDWKSTFTPEQNQRFENIFSSKMKNSHLKFTWYIQSDQSSQWRNPPLFWPPKSQNSTFRANGCCADTSV</sequence>
<evidence type="ECO:0000313" key="8">
    <source>
        <dbReference type="Ensembl" id="ENSPKIP00000026531.1"/>
    </source>
</evidence>
<reference evidence="8" key="1">
    <citation type="submission" date="2025-08" db="UniProtKB">
        <authorList>
            <consortium name="Ensembl"/>
        </authorList>
    </citation>
    <scope>IDENTIFICATION</scope>
</reference>
<dbReference type="Pfam" id="PF00685">
    <property type="entry name" value="Sulfotransfer_1"/>
    <property type="match status" value="1"/>
</dbReference>
<comment type="subcellular location">
    <subcellularLocation>
        <location evidence="1">Cytoplasm</location>
    </subcellularLocation>
</comment>
<feature type="domain" description="Sulfotransferase" evidence="7">
    <location>
        <begin position="64"/>
        <end position="309"/>
    </location>
</feature>
<evidence type="ECO:0000256" key="1">
    <source>
        <dbReference type="ARBA" id="ARBA00004496"/>
    </source>
</evidence>
<dbReference type="GO" id="GO:0006805">
    <property type="term" value="P:xenobiotic metabolic process"/>
    <property type="evidence" value="ECO:0007669"/>
    <property type="project" value="UniProtKB-ARBA"/>
</dbReference>
<evidence type="ECO:0000256" key="5">
    <source>
        <dbReference type="ARBA" id="ARBA00022939"/>
    </source>
</evidence>
<dbReference type="InterPro" id="IPR027417">
    <property type="entry name" value="P-loop_NTPase"/>
</dbReference>
<organism evidence="8 9">
    <name type="scientific">Paramormyrops kingsleyae</name>
    <dbReference type="NCBI Taxonomy" id="1676925"/>
    <lineage>
        <taxon>Eukaryota</taxon>
        <taxon>Metazoa</taxon>
        <taxon>Chordata</taxon>
        <taxon>Craniata</taxon>
        <taxon>Vertebrata</taxon>
        <taxon>Euteleostomi</taxon>
        <taxon>Actinopterygii</taxon>
        <taxon>Neopterygii</taxon>
        <taxon>Teleostei</taxon>
        <taxon>Osteoglossocephala</taxon>
        <taxon>Osteoglossomorpha</taxon>
        <taxon>Osteoglossiformes</taxon>
        <taxon>Mormyridae</taxon>
        <taxon>Paramormyrops</taxon>
    </lineage>
</organism>
<keyword evidence="9" id="KW-1185">Reference proteome</keyword>
<dbReference type="Gene3D" id="3.40.50.300">
    <property type="entry name" value="P-loop containing nucleotide triphosphate hydrolases"/>
    <property type="match status" value="1"/>
</dbReference>
<evidence type="ECO:0000313" key="9">
    <source>
        <dbReference type="Proteomes" id="UP000261540"/>
    </source>
</evidence>
<dbReference type="SUPFAM" id="SSF52540">
    <property type="entry name" value="P-loop containing nucleoside triphosphate hydrolases"/>
    <property type="match status" value="1"/>
</dbReference>
<evidence type="ECO:0000256" key="4">
    <source>
        <dbReference type="ARBA" id="ARBA00022679"/>
    </source>
</evidence>
<dbReference type="EC" id="2.8.2.-" evidence="6"/>
<evidence type="ECO:0000256" key="2">
    <source>
        <dbReference type="ARBA" id="ARBA00005771"/>
    </source>
</evidence>
<dbReference type="InterPro" id="IPR000863">
    <property type="entry name" value="Sulfotransferase_dom"/>
</dbReference>
<keyword evidence="4 6" id="KW-0808">Transferase</keyword>
<evidence type="ECO:0000259" key="7">
    <source>
        <dbReference type="Pfam" id="PF00685"/>
    </source>
</evidence>
<dbReference type="AlphaFoldDB" id="A0A3B3S931"/>
<dbReference type="STRING" id="1676925.ENSPKIP00000026531"/>
<accession>A0A3B3S931</accession>
<dbReference type="Ensembl" id="ENSPKIT00000007288.1">
    <property type="protein sequence ID" value="ENSPKIP00000026531.1"/>
    <property type="gene ID" value="ENSPKIG00000008973.1"/>
</dbReference>
<protein>
    <recommendedName>
        <fullName evidence="6">Sulfotransferase</fullName>
        <ecNumber evidence="6">2.8.2.-</ecNumber>
    </recommendedName>
</protein>
<evidence type="ECO:0000256" key="6">
    <source>
        <dbReference type="RuleBase" id="RU361155"/>
    </source>
</evidence>
<comment type="similarity">
    <text evidence="2 6">Belongs to the sulfotransferase 1 family.</text>
</comment>
<keyword evidence="5" id="KW-0128">Catecholamine metabolism</keyword>
<keyword evidence="3" id="KW-0963">Cytoplasm</keyword>
<name>A0A3B3S931_9TELE</name>
<dbReference type="GO" id="GO:0008146">
    <property type="term" value="F:sulfotransferase activity"/>
    <property type="evidence" value="ECO:0007669"/>
    <property type="project" value="InterPro"/>
</dbReference>
<dbReference type="GeneTree" id="ENSGT00940000163403"/>